<evidence type="ECO:0000313" key="2">
    <source>
        <dbReference type="EMBL" id="CAL1411216.1"/>
    </source>
</evidence>
<feature type="compositionally biased region" description="Low complexity" evidence="1">
    <location>
        <begin position="73"/>
        <end position="84"/>
    </location>
</feature>
<feature type="compositionally biased region" description="Polar residues" evidence="1">
    <location>
        <begin position="129"/>
        <end position="144"/>
    </location>
</feature>
<keyword evidence="3" id="KW-1185">Reference proteome</keyword>
<feature type="region of interest" description="Disordered" evidence="1">
    <location>
        <begin position="102"/>
        <end position="144"/>
    </location>
</feature>
<dbReference type="Proteomes" id="UP001497516">
    <property type="component" value="Chromosome 9"/>
</dbReference>
<proteinExistence type="predicted"/>
<name>A0AAV2GKB2_9ROSI</name>
<evidence type="ECO:0000256" key="1">
    <source>
        <dbReference type="SAM" id="MobiDB-lite"/>
    </source>
</evidence>
<reference evidence="2 3" key="1">
    <citation type="submission" date="2024-04" db="EMBL/GenBank/DDBJ databases">
        <authorList>
            <person name="Fracassetti M."/>
        </authorList>
    </citation>
    <scope>NUCLEOTIDE SEQUENCE [LARGE SCALE GENOMIC DNA]</scope>
</reference>
<organism evidence="2 3">
    <name type="scientific">Linum trigynum</name>
    <dbReference type="NCBI Taxonomy" id="586398"/>
    <lineage>
        <taxon>Eukaryota</taxon>
        <taxon>Viridiplantae</taxon>
        <taxon>Streptophyta</taxon>
        <taxon>Embryophyta</taxon>
        <taxon>Tracheophyta</taxon>
        <taxon>Spermatophyta</taxon>
        <taxon>Magnoliopsida</taxon>
        <taxon>eudicotyledons</taxon>
        <taxon>Gunneridae</taxon>
        <taxon>Pentapetalae</taxon>
        <taxon>rosids</taxon>
        <taxon>fabids</taxon>
        <taxon>Malpighiales</taxon>
        <taxon>Linaceae</taxon>
        <taxon>Linum</taxon>
    </lineage>
</organism>
<feature type="region of interest" description="Disordered" evidence="1">
    <location>
        <begin position="185"/>
        <end position="205"/>
    </location>
</feature>
<accession>A0AAV2GKB2</accession>
<sequence>MYSRDKSEYNVSTLDVLVNHTNPNVLVDLILRSFATSMSGDPLFRFKNINMNTPPSSSGGDGEGIPFGSFNRQTQNQQSQQTQAQMEAQIYNVALAAQGDKQKGYTSFEPGNGGRDNAEDSESKDSSSTVSNPSLETKSSQSSQWFTNEEFTKLKSLLQADSMSPSPPLSPSLKHAAYSVTQHLPQFPNFSGPSDQEADWICQTK</sequence>
<gene>
    <name evidence="2" type="ORF">LTRI10_LOCUS50587</name>
</gene>
<dbReference type="EMBL" id="OZ034822">
    <property type="protein sequence ID" value="CAL1411216.1"/>
    <property type="molecule type" value="Genomic_DNA"/>
</dbReference>
<dbReference type="AlphaFoldDB" id="A0AAV2GKB2"/>
<protein>
    <submittedName>
        <fullName evidence="2">Uncharacterized protein</fullName>
    </submittedName>
</protein>
<feature type="compositionally biased region" description="Basic and acidic residues" evidence="1">
    <location>
        <begin position="116"/>
        <end position="125"/>
    </location>
</feature>
<feature type="compositionally biased region" description="Polar residues" evidence="1">
    <location>
        <begin position="185"/>
        <end position="194"/>
    </location>
</feature>
<evidence type="ECO:0000313" key="3">
    <source>
        <dbReference type="Proteomes" id="UP001497516"/>
    </source>
</evidence>
<feature type="region of interest" description="Disordered" evidence="1">
    <location>
        <begin position="50"/>
        <end position="84"/>
    </location>
</feature>